<evidence type="ECO:0000256" key="1">
    <source>
        <dbReference type="ARBA" id="ARBA00010754"/>
    </source>
</evidence>
<evidence type="ECO:0000313" key="4">
    <source>
        <dbReference type="Proteomes" id="UP000694846"/>
    </source>
</evidence>
<dbReference type="Proteomes" id="UP000694846">
    <property type="component" value="Unplaced"/>
</dbReference>
<dbReference type="GO" id="GO:0030133">
    <property type="term" value="C:transport vesicle"/>
    <property type="evidence" value="ECO:0007669"/>
    <property type="project" value="InterPro"/>
</dbReference>
<evidence type="ECO:0000313" key="5">
    <source>
        <dbReference type="RefSeq" id="XP_025411618.1"/>
    </source>
</evidence>
<dbReference type="PANTHER" id="PTHR31784:SF2">
    <property type="entry name" value="BIOGENESIS OF LYSOSOME-RELATED ORGANELLES COMPLEX 1 SUBUNIT 5"/>
    <property type="match status" value="1"/>
</dbReference>
<dbReference type="RefSeq" id="XP_025411618.1">
    <property type="nucleotide sequence ID" value="XM_025555833.1"/>
</dbReference>
<dbReference type="InterPro" id="IPR017243">
    <property type="entry name" value="Bloc1s5"/>
</dbReference>
<dbReference type="GO" id="GO:0031083">
    <property type="term" value="C:BLOC-1 complex"/>
    <property type="evidence" value="ECO:0007669"/>
    <property type="project" value="InterPro"/>
</dbReference>
<dbReference type="OrthoDB" id="18964at2759"/>
<reference evidence="5" key="1">
    <citation type="submission" date="2025-08" db="UniProtKB">
        <authorList>
            <consortium name="RefSeq"/>
        </authorList>
    </citation>
    <scope>IDENTIFICATION</scope>
    <source>
        <tissue evidence="5">Whole body</tissue>
    </source>
</reference>
<name>A0A8B8FLX6_9HEMI</name>
<gene>
    <name evidence="5" type="primary">LOC112684351</name>
</gene>
<protein>
    <recommendedName>
        <fullName evidence="2">Biogenesis of lysosome-related organelles complex 1 subunit 5</fullName>
    </recommendedName>
</protein>
<dbReference type="Pfam" id="PF14942">
    <property type="entry name" value="Muted"/>
    <property type="match status" value="1"/>
</dbReference>
<evidence type="ECO:0000256" key="2">
    <source>
        <dbReference type="ARBA" id="ARBA00019580"/>
    </source>
</evidence>
<sequence>MTDILKDLCDIWERLFSHRPFLQGEIKYFLSEFDKKQYRADEENLKKIGELIDDLKENKIERFLESSGENLSSLNSTINEALNLSQEILDQENNIISEEELKTKEELHEKRQKELETFKSDLKIRYESIDKDIEDKLEAIKVNYEEAINKLIADNQ</sequence>
<dbReference type="AlphaFoldDB" id="A0A8B8FLX6"/>
<feature type="coiled-coil region" evidence="3">
    <location>
        <begin position="38"/>
        <end position="94"/>
    </location>
</feature>
<organism evidence="4 5">
    <name type="scientific">Sipha flava</name>
    <name type="common">yellow sugarcane aphid</name>
    <dbReference type="NCBI Taxonomy" id="143950"/>
    <lineage>
        <taxon>Eukaryota</taxon>
        <taxon>Metazoa</taxon>
        <taxon>Ecdysozoa</taxon>
        <taxon>Arthropoda</taxon>
        <taxon>Hexapoda</taxon>
        <taxon>Insecta</taxon>
        <taxon>Pterygota</taxon>
        <taxon>Neoptera</taxon>
        <taxon>Paraneoptera</taxon>
        <taxon>Hemiptera</taxon>
        <taxon>Sternorrhyncha</taxon>
        <taxon>Aphidomorpha</taxon>
        <taxon>Aphidoidea</taxon>
        <taxon>Aphididae</taxon>
        <taxon>Sipha</taxon>
    </lineage>
</organism>
<proteinExistence type="inferred from homology"/>
<dbReference type="GeneID" id="112684351"/>
<keyword evidence="3" id="KW-0175">Coiled coil</keyword>
<comment type="similarity">
    <text evidence="1">Belongs to the BLOC1S5 family.</text>
</comment>
<evidence type="ECO:0000256" key="3">
    <source>
        <dbReference type="SAM" id="Coils"/>
    </source>
</evidence>
<dbReference type="PANTHER" id="PTHR31784">
    <property type="entry name" value="BIOGENESIS OF LYSOSOME-RELATED ORGANELLES COMPLEX 1 SUBUNIT 5"/>
    <property type="match status" value="1"/>
</dbReference>
<accession>A0A8B8FLX6</accession>
<keyword evidence="4" id="KW-1185">Reference proteome</keyword>